<comment type="caution">
    <text evidence="1">The sequence shown here is derived from an EMBL/GenBank/DDBJ whole genome shotgun (WGS) entry which is preliminary data.</text>
</comment>
<dbReference type="EMBL" id="JARKIB010000755">
    <property type="protein sequence ID" value="KAJ7692668.1"/>
    <property type="molecule type" value="Genomic_DNA"/>
</dbReference>
<protein>
    <submittedName>
        <fullName evidence="1">Uncharacterized protein</fullName>
    </submittedName>
</protein>
<sequence>MGSSLVTCSFLWSPSFTCYHSQWICPWQGMDEVYRHPRPGSHIAYEFSSTYPILVDFFQCDFNAQCQVCVHQNFNLHTR</sequence>
<evidence type="ECO:0000313" key="1">
    <source>
        <dbReference type="EMBL" id="KAJ7692668.1"/>
    </source>
</evidence>
<dbReference type="Proteomes" id="UP001215598">
    <property type="component" value="Unassembled WGS sequence"/>
</dbReference>
<accession>A0AAD7GKW5</accession>
<gene>
    <name evidence="1" type="ORF">B0H16DRAFT_1653022</name>
</gene>
<proteinExistence type="predicted"/>
<evidence type="ECO:0000313" key="2">
    <source>
        <dbReference type="Proteomes" id="UP001215598"/>
    </source>
</evidence>
<keyword evidence="2" id="KW-1185">Reference proteome</keyword>
<organism evidence="1 2">
    <name type="scientific">Mycena metata</name>
    <dbReference type="NCBI Taxonomy" id="1033252"/>
    <lineage>
        <taxon>Eukaryota</taxon>
        <taxon>Fungi</taxon>
        <taxon>Dikarya</taxon>
        <taxon>Basidiomycota</taxon>
        <taxon>Agaricomycotina</taxon>
        <taxon>Agaricomycetes</taxon>
        <taxon>Agaricomycetidae</taxon>
        <taxon>Agaricales</taxon>
        <taxon>Marasmiineae</taxon>
        <taxon>Mycenaceae</taxon>
        <taxon>Mycena</taxon>
    </lineage>
</organism>
<name>A0AAD7GKW5_9AGAR</name>
<reference evidence="1" key="1">
    <citation type="submission" date="2023-03" db="EMBL/GenBank/DDBJ databases">
        <title>Massive genome expansion in bonnet fungi (Mycena s.s.) driven by repeated elements and novel gene families across ecological guilds.</title>
        <authorList>
            <consortium name="Lawrence Berkeley National Laboratory"/>
            <person name="Harder C.B."/>
            <person name="Miyauchi S."/>
            <person name="Viragh M."/>
            <person name="Kuo A."/>
            <person name="Thoen E."/>
            <person name="Andreopoulos B."/>
            <person name="Lu D."/>
            <person name="Skrede I."/>
            <person name="Drula E."/>
            <person name="Henrissat B."/>
            <person name="Morin E."/>
            <person name="Kohler A."/>
            <person name="Barry K."/>
            <person name="LaButti K."/>
            <person name="Morin E."/>
            <person name="Salamov A."/>
            <person name="Lipzen A."/>
            <person name="Mereny Z."/>
            <person name="Hegedus B."/>
            <person name="Baldrian P."/>
            <person name="Stursova M."/>
            <person name="Weitz H."/>
            <person name="Taylor A."/>
            <person name="Grigoriev I.V."/>
            <person name="Nagy L.G."/>
            <person name="Martin F."/>
            <person name="Kauserud H."/>
        </authorList>
    </citation>
    <scope>NUCLEOTIDE SEQUENCE</scope>
    <source>
        <strain evidence="1">CBHHK182m</strain>
    </source>
</reference>
<dbReference type="AlphaFoldDB" id="A0AAD7GKW5"/>